<evidence type="ECO:0000259" key="3">
    <source>
        <dbReference type="PROSITE" id="PS50192"/>
    </source>
</evidence>
<protein>
    <recommendedName>
        <fullName evidence="3">t-SNARE coiled-coil homology domain-containing protein</fullName>
    </recommendedName>
</protein>
<feature type="transmembrane region" description="Helical" evidence="2">
    <location>
        <begin position="276"/>
        <end position="294"/>
    </location>
</feature>
<sequence>MSFTTFSGGAGVTGGAERAGAGDADSEKDWNAEVARLQSAASAAYLALTEARHSDGSSEREGDVGAEDLAVRLAQLEARLSALEAARILTPSAARAKERQLLALSKQVDRIAALALSLPPSNNNQNNQNKVNQQATTRRLLLQSPSPTSSRNAASRLASPSSLPNNRITSNINNNKIAPITGGGSSISGSADVAPLSSGELLQLQTRLIDDQDTHLDALSNTILRQKQIGIQIGDELSLHVDLLQQTDQSMENTSDRLRHVNRDLNSFSARVKSDYRANICIVILVVVLFVIVFS</sequence>
<dbReference type="SUPFAM" id="SSF58038">
    <property type="entry name" value="SNARE fusion complex"/>
    <property type="match status" value="1"/>
</dbReference>
<dbReference type="PROSITE" id="PS50192">
    <property type="entry name" value="T_SNARE"/>
    <property type="match status" value="1"/>
</dbReference>
<keyword evidence="5" id="KW-1185">Reference proteome</keyword>
<keyword evidence="2" id="KW-0472">Membrane</keyword>
<dbReference type="EMBL" id="JADGJH010000330">
    <property type="protein sequence ID" value="KAJ3130986.1"/>
    <property type="molecule type" value="Genomic_DNA"/>
</dbReference>
<dbReference type="Proteomes" id="UP001211907">
    <property type="component" value="Unassembled WGS sequence"/>
</dbReference>
<gene>
    <name evidence="4" type="ORF">HK100_007051</name>
</gene>
<keyword evidence="2" id="KW-0812">Transmembrane</keyword>
<dbReference type="InterPro" id="IPR000727">
    <property type="entry name" value="T_SNARE_dom"/>
</dbReference>
<evidence type="ECO:0000256" key="1">
    <source>
        <dbReference type="SAM" id="MobiDB-lite"/>
    </source>
</evidence>
<evidence type="ECO:0000313" key="4">
    <source>
        <dbReference type="EMBL" id="KAJ3130986.1"/>
    </source>
</evidence>
<evidence type="ECO:0000256" key="2">
    <source>
        <dbReference type="SAM" id="Phobius"/>
    </source>
</evidence>
<comment type="caution">
    <text evidence="4">The sequence shown here is derived from an EMBL/GenBank/DDBJ whole genome shotgun (WGS) entry which is preliminary data.</text>
</comment>
<name>A0AAD5T4W8_9FUNG</name>
<organism evidence="4 5">
    <name type="scientific">Physocladia obscura</name>
    <dbReference type="NCBI Taxonomy" id="109957"/>
    <lineage>
        <taxon>Eukaryota</taxon>
        <taxon>Fungi</taxon>
        <taxon>Fungi incertae sedis</taxon>
        <taxon>Chytridiomycota</taxon>
        <taxon>Chytridiomycota incertae sedis</taxon>
        <taxon>Chytridiomycetes</taxon>
        <taxon>Chytridiales</taxon>
        <taxon>Chytriomycetaceae</taxon>
        <taxon>Physocladia</taxon>
    </lineage>
</organism>
<dbReference type="AlphaFoldDB" id="A0AAD5T4W8"/>
<dbReference type="SMART" id="SM00397">
    <property type="entry name" value="t_SNARE"/>
    <property type="match status" value="1"/>
</dbReference>
<feature type="compositionally biased region" description="Low complexity" evidence="1">
    <location>
        <begin position="149"/>
        <end position="174"/>
    </location>
</feature>
<feature type="domain" description="T-SNARE coiled-coil homology" evidence="3">
    <location>
        <begin position="206"/>
        <end position="268"/>
    </location>
</feature>
<reference evidence="4" key="1">
    <citation type="submission" date="2020-05" db="EMBL/GenBank/DDBJ databases">
        <title>Phylogenomic resolution of chytrid fungi.</title>
        <authorList>
            <person name="Stajich J.E."/>
            <person name="Amses K."/>
            <person name="Simmons R."/>
            <person name="Seto K."/>
            <person name="Myers J."/>
            <person name="Bonds A."/>
            <person name="Quandt C.A."/>
            <person name="Barry K."/>
            <person name="Liu P."/>
            <person name="Grigoriev I."/>
            <person name="Longcore J.E."/>
            <person name="James T.Y."/>
        </authorList>
    </citation>
    <scope>NUCLEOTIDE SEQUENCE</scope>
    <source>
        <strain evidence="4">JEL0513</strain>
    </source>
</reference>
<proteinExistence type="predicted"/>
<accession>A0AAD5T4W8</accession>
<dbReference type="CDD" id="cd15859">
    <property type="entry name" value="SNARE_SYN8"/>
    <property type="match status" value="1"/>
</dbReference>
<feature type="region of interest" description="Disordered" evidence="1">
    <location>
        <begin position="1"/>
        <end position="27"/>
    </location>
</feature>
<evidence type="ECO:0000313" key="5">
    <source>
        <dbReference type="Proteomes" id="UP001211907"/>
    </source>
</evidence>
<dbReference type="Gene3D" id="1.20.5.110">
    <property type="match status" value="1"/>
</dbReference>
<keyword evidence="2" id="KW-1133">Transmembrane helix</keyword>
<feature type="region of interest" description="Disordered" evidence="1">
    <location>
        <begin position="143"/>
        <end position="174"/>
    </location>
</feature>